<feature type="signal peptide" evidence="2">
    <location>
        <begin position="1"/>
        <end position="25"/>
    </location>
</feature>
<dbReference type="OrthoDB" id="9812933at2"/>
<feature type="region of interest" description="Disordered" evidence="1">
    <location>
        <begin position="344"/>
        <end position="387"/>
    </location>
</feature>
<evidence type="ECO:0008006" key="5">
    <source>
        <dbReference type="Google" id="ProtNLM"/>
    </source>
</evidence>
<dbReference type="EMBL" id="JXQV01000011">
    <property type="protein sequence ID" value="KIQ02311.1"/>
    <property type="molecule type" value="Genomic_DNA"/>
</dbReference>
<feature type="chain" id="PRO_5002214059" description="Chemotaxis protein" evidence="2">
    <location>
        <begin position="26"/>
        <end position="413"/>
    </location>
</feature>
<evidence type="ECO:0000313" key="4">
    <source>
        <dbReference type="Proteomes" id="UP000035017"/>
    </source>
</evidence>
<gene>
    <name evidence="3" type="ORF">RU07_12845</name>
</gene>
<dbReference type="Proteomes" id="UP000035017">
    <property type="component" value="Unassembled WGS sequence"/>
</dbReference>
<comment type="caution">
    <text evidence="3">The sequence shown here is derived from an EMBL/GenBank/DDBJ whole genome shotgun (WGS) entry which is preliminary data.</text>
</comment>
<protein>
    <recommendedName>
        <fullName evidence="5">Chemotaxis protein</fullName>
    </recommendedName>
</protein>
<keyword evidence="2" id="KW-0732">Signal</keyword>
<dbReference type="AlphaFoldDB" id="A0A0D0K1Z6"/>
<evidence type="ECO:0000256" key="1">
    <source>
        <dbReference type="SAM" id="MobiDB-lite"/>
    </source>
</evidence>
<name>A0A0D0K1Z6_AGRTU</name>
<feature type="compositionally biased region" description="Low complexity" evidence="1">
    <location>
        <begin position="368"/>
        <end position="382"/>
    </location>
</feature>
<proteinExistence type="predicted"/>
<reference evidence="3 4" key="1">
    <citation type="submission" date="2014-12" db="EMBL/GenBank/DDBJ databases">
        <title>16Stimator: statistical estimation of ribosomal gene copy numbers from draft genome assemblies.</title>
        <authorList>
            <person name="Perisin M.A."/>
            <person name="Vetter M."/>
            <person name="Gilbert J.A."/>
            <person name="Bergelson J."/>
        </authorList>
    </citation>
    <scope>NUCLEOTIDE SEQUENCE [LARGE SCALE GENOMIC DNA]</scope>
    <source>
        <strain evidence="3 4">MEJ076</strain>
    </source>
</reference>
<accession>A0A0D0K1Z6</accession>
<sequence length="413" mass="44767">MMKATRLAVLFVGIPWLASAGYGHAQSDLPPAKILRSLQFVQDSVVMGDHAAREMQKYLLETMDTTLRTSDASVFEDEHNADAALAYIMSGGNPQTLEYLVARDVQGNFDSRVINVLQKYFNGRGQQAEKVIADILPEYRNGVLGPYLMLIAGNIAVNRDPVASLVFFDDARLTAPGSIIEEAALRRSIIATMQAKQPDKTFEYIRKYAVRFLHSPYASQFADLFVNFIVESNGAVTHEKIAEIAELMDPDRAEEIYLRIARQASLRGETKLASFATEQVAGLTSQTGETSRAPLSKLYSGLAGVPGQDVRSASEALASIPNEELSPRDIALRDAAKTIAEQIVRQPAVATPPPSASGAPDDPEKAAEPAAGDATAPAEASAQDVAGAPLNEFFNKSRARLSEIDSLLEQEER</sequence>
<evidence type="ECO:0000313" key="3">
    <source>
        <dbReference type="EMBL" id="KIQ02311.1"/>
    </source>
</evidence>
<organism evidence="3 4">
    <name type="scientific">Agrobacterium tumefaciens</name>
    <dbReference type="NCBI Taxonomy" id="358"/>
    <lineage>
        <taxon>Bacteria</taxon>
        <taxon>Pseudomonadati</taxon>
        <taxon>Pseudomonadota</taxon>
        <taxon>Alphaproteobacteria</taxon>
        <taxon>Hyphomicrobiales</taxon>
        <taxon>Rhizobiaceae</taxon>
        <taxon>Rhizobium/Agrobacterium group</taxon>
        <taxon>Agrobacterium</taxon>
        <taxon>Agrobacterium tumefaciens complex</taxon>
    </lineage>
</organism>
<evidence type="ECO:0000256" key="2">
    <source>
        <dbReference type="SAM" id="SignalP"/>
    </source>
</evidence>